<evidence type="ECO:0008006" key="7">
    <source>
        <dbReference type="Google" id="ProtNLM"/>
    </source>
</evidence>
<dbReference type="PRINTS" id="PR00313">
    <property type="entry name" value="CABNDNGRPT"/>
</dbReference>
<dbReference type="PANTHER" id="PTHR38340">
    <property type="entry name" value="S-LAYER PROTEIN"/>
    <property type="match status" value="1"/>
</dbReference>
<dbReference type="PANTHER" id="PTHR38340:SF1">
    <property type="entry name" value="S-LAYER PROTEIN"/>
    <property type="match status" value="1"/>
</dbReference>
<dbReference type="GO" id="GO:0005576">
    <property type="term" value="C:extracellular region"/>
    <property type="evidence" value="ECO:0007669"/>
    <property type="project" value="UniProtKB-SubCell"/>
</dbReference>
<reference evidence="5 6" key="1">
    <citation type="submission" date="2019-12" db="EMBL/GenBank/DDBJ databases">
        <authorList>
            <person name="Huq M.A."/>
        </authorList>
    </citation>
    <scope>NUCLEOTIDE SEQUENCE [LARGE SCALE GENOMIC DNA]</scope>
    <source>
        <strain evidence="5 6">MAH-18</strain>
    </source>
</reference>
<keyword evidence="6" id="KW-1185">Reference proteome</keyword>
<dbReference type="InterPro" id="IPR001343">
    <property type="entry name" value="Hemolysn_Ca-bd"/>
</dbReference>
<protein>
    <recommendedName>
        <fullName evidence="7">Calcium-binding protein</fullName>
    </recommendedName>
</protein>
<dbReference type="RefSeq" id="WP_157340721.1">
    <property type="nucleotide sequence ID" value="NZ_WSEK01000004.1"/>
</dbReference>
<organism evidence="5 6">
    <name type="scientific">Nocardioides agri</name>
    <dbReference type="NCBI Taxonomy" id="2682843"/>
    <lineage>
        <taxon>Bacteria</taxon>
        <taxon>Bacillati</taxon>
        <taxon>Actinomycetota</taxon>
        <taxon>Actinomycetes</taxon>
        <taxon>Propionibacteriales</taxon>
        <taxon>Nocardioidaceae</taxon>
        <taxon>Nocardioides</taxon>
    </lineage>
</organism>
<keyword evidence="2" id="KW-0964">Secreted</keyword>
<name>A0A6L6XN45_9ACTN</name>
<dbReference type="InterPro" id="IPR050557">
    <property type="entry name" value="RTX_toxin/Mannuronan_C5-epim"/>
</dbReference>
<dbReference type="SUPFAM" id="SSF51120">
    <property type="entry name" value="beta-Roll"/>
    <property type="match status" value="2"/>
</dbReference>
<comment type="caution">
    <text evidence="5">The sequence shown here is derived from an EMBL/GenBank/DDBJ whole genome shotgun (WGS) entry which is preliminary data.</text>
</comment>
<dbReference type="AlphaFoldDB" id="A0A6L6XN45"/>
<dbReference type="InterPro" id="IPR018511">
    <property type="entry name" value="Hemolysin-typ_Ca-bd_CS"/>
</dbReference>
<evidence type="ECO:0000313" key="6">
    <source>
        <dbReference type="Proteomes" id="UP000473525"/>
    </source>
</evidence>
<keyword evidence="4" id="KW-0732">Signal</keyword>
<evidence type="ECO:0000256" key="4">
    <source>
        <dbReference type="SAM" id="SignalP"/>
    </source>
</evidence>
<gene>
    <name evidence="5" type="ORF">GON03_04810</name>
</gene>
<feature type="signal peptide" evidence="4">
    <location>
        <begin position="1"/>
        <end position="26"/>
    </location>
</feature>
<dbReference type="Proteomes" id="UP000473525">
    <property type="component" value="Unassembled WGS sequence"/>
</dbReference>
<dbReference type="Gene3D" id="2.150.10.10">
    <property type="entry name" value="Serralysin-like metalloprotease, C-terminal"/>
    <property type="match status" value="1"/>
</dbReference>
<evidence type="ECO:0000256" key="1">
    <source>
        <dbReference type="ARBA" id="ARBA00004613"/>
    </source>
</evidence>
<comment type="subcellular location">
    <subcellularLocation>
        <location evidence="1">Secreted</location>
    </subcellularLocation>
</comment>
<feature type="region of interest" description="Disordered" evidence="3">
    <location>
        <begin position="198"/>
        <end position="252"/>
    </location>
</feature>
<dbReference type="InterPro" id="IPR011049">
    <property type="entry name" value="Serralysin-like_metalloprot_C"/>
</dbReference>
<evidence type="ECO:0000313" key="5">
    <source>
        <dbReference type="EMBL" id="MVQ48490.1"/>
    </source>
</evidence>
<evidence type="ECO:0000256" key="3">
    <source>
        <dbReference type="SAM" id="MobiDB-lite"/>
    </source>
</evidence>
<evidence type="ECO:0000256" key="2">
    <source>
        <dbReference type="ARBA" id="ARBA00022525"/>
    </source>
</evidence>
<proteinExistence type="predicted"/>
<accession>A0A6L6XN45</accession>
<dbReference type="GO" id="GO:0005509">
    <property type="term" value="F:calcium ion binding"/>
    <property type="evidence" value="ECO:0007669"/>
    <property type="project" value="InterPro"/>
</dbReference>
<dbReference type="PROSITE" id="PS00330">
    <property type="entry name" value="HEMOLYSIN_CALCIUM"/>
    <property type="match status" value="1"/>
</dbReference>
<feature type="chain" id="PRO_5027010100" description="Calcium-binding protein" evidence="4">
    <location>
        <begin position="27"/>
        <end position="393"/>
    </location>
</feature>
<sequence length="393" mass="39711">MRLLTAGSAALLLLAGGLAAAAPSYAAETCQGRPVTITVTANNVPIEGTDGPDVIDATGVATALVDGRGGDDVICYGAGALSVVHGGPGDDLIEGVGGTAYGDDGDDLLRDATSMFGVTLVPGPGDDEVLGDVDSILVFGGTDGVTISVPTGTADGEGHDTFSGPRSIVGSPGPDTFLGASGRDVFMGNLRRYDASAAPDVADGGDGDDHLEAHGTLRGGPGADELRLDGAGTALGEDGNDNIWSSRDEDDPASDMRLLGGAGSDYLNVDVQNGRRCDPQRCHDVVDGGADRGDLIRLSMATRGLRLDLRTGHGRYGRVGVTVHGVENVKASMYDDVVIGDAGPNRLLGRSGRDVLVGGGGDDTLLGGLDRDRAAGGSGADRCRAEVSRGCER</sequence>
<dbReference type="EMBL" id="WSEK01000004">
    <property type="protein sequence ID" value="MVQ48490.1"/>
    <property type="molecule type" value="Genomic_DNA"/>
</dbReference>
<dbReference type="Pfam" id="PF00353">
    <property type="entry name" value="HemolysinCabind"/>
    <property type="match status" value="3"/>
</dbReference>